<reference evidence="2 3" key="1">
    <citation type="submission" date="2014-04" db="EMBL/GenBank/DDBJ databases">
        <title>Evolutionary Origins and Diversification of the Mycorrhizal Mutualists.</title>
        <authorList>
            <consortium name="DOE Joint Genome Institute"/>
            <consortium name="Mycorrhizal Genomics Consortium"/>
            <person name="Kohler A."/>
            <person name="Kuo A."/>
            <person name="Nagy L.G."/>
            <person name="Floudas D."/>
            <person name="Copeland A."/>
            <person name="Barry K.W."/>
            <person name="Cichocki N."/>
            <person name="Veneault-Fourrey C."/>
            <person name="LaButti K."/>
            <person name="Lindquist E.A."/>
            <person name="Lipzen A."/>
            <person name="Lundell T."/>
            <person name="Morin E."/>
            <person name="Murat C."/>
            <person name="Riley R."/>
            <person name="Ohm R."/>
            <person name="Sun H."/>
            <person name="Tunlid A."/>
            <person name="Henrissat B."/>
            <person name="Grigoriev I.V."/>
            <person name="Hibbett D.S."/>
            <person name="Martin F."/>
        </authorList>
    </citation>
    <scope>NUCLEOTIDE SEQUENCE [LARGE SCALE GENOMIC DNA]</scope>
    <source>
        <strain evidence="2 3">Koide BX008</strain>
    </source>
</reference>
<proteinExistence type="predicted"/>
<evidence type="ECO:0000256" key="1">
    <source>
        <dbReference type="SAM" id="MobiDB-lite"/>
    </source>
</evidence>
<feature type="compositionally biased region" description="Polar residues" evidence="1">
    <location>
        <begin position="70"/>
        <end position="95"/>
    </location>
</feature>
<keyword evidence="3" id="KW-1185">Reference proteome</keyword>
<evidence type="ECO:0000313" key="2">
    <source>
        <dbReference type="EMBL" id="KIL54936.1"/>
    </source>
</evidence>
<feature type="compositionally biased region" description="Polar residues" evidence="1">
    <location>
        <begin position="40"/>
        <end position="52"/>
    </location>
</feature>
<feature type="region of interest" description="Disordered" evidence="1">
    <location>
        <begin position="1"/>
        <end position="103"/>
    </location>
</feature>
<dbReference type="InParanoid" id="A0A0C2WED3"/>
<dbReference type="Proteomes" id="UP000054549">
    <property type="component" value="Unassembled WGS sequence"/>
</dbReference>
<feature type="compositionally biased region" description="Basic and acidic residues" evidence="1">
    <location>
        <begin position="1"/>
        <end position="10"/>
    </location>
</feature>
<gene>
    <name evidence="2" type="ORF">M378DRAFT_18411</name>
</gene>
<dbReference type="AlphaFoldDB" id="A0A0C2WED3"/>
<name>A0A0C2WED3_AMAMK</name>
<protein>
    <submittedName>
        <fullName evidence="2">Uncharacterized protein</fullName>
    </submittedName>
</protein>
<evidence type="ECO:0000313" key="3">
    <source>
        <dbReference type="Proteomes" id="UP000054549"/>
    </source>
</evidence>
<feature type="region of interest" description="Disordered" evidence="1">
    <location>
        <begin position="152"/>
        <end position="173"/>
    </location>
</feature>
<sequence length="310" mass="33112">MSFPKSRRDTTPGGSARSTPPPQQSTRSPNVKKDPEKGTRSNSKSPLSTTHGLATAKVTQRKPSKAIGNPTRNPSSVPAGTAHRTSTPSGLTRDTSPGIESHNKAPTYAAAFGTNYGPSTSYANPGIVNLNHSPTTVKTHVHKDVYVDKSVKTHKPSTLPSSVYANRNSSASPMNSDVVVVDYPPATRSSSAVGGTTEFSHTPVQYEPATVVEPRGYADNRTNIPNNTYTGHYSVLSNHEGEDDNNTAFAFNDNDRDSIGSQEEAAFQLLHESPVVSAQPLGTEIPAFMNTYDPILPRSAETDVSLESYS</sequence>
<organism evidence="2 3">
    <name type="scientific">Amanita muscaria (strain Koide BX008)</name>
    <dbReference type="NCBI Taxonomy" id="946122"/>
    <lineage>
        <taxon>Eukaryota</taxon>
        <taxon>Fungi</taxon>
        <taxon>Dikarya</taxon>
        <taxon>Basidiomycota</taxon>
        <taxon>Agaricomycotina</taxon>
        <taxon>Agaricomycetes</taxon>
        <taxon>Agaricomycetidae</taxon>
        <taxon>Agaricales</taxon>
        <taxon>Pluteineae</taxon>
        <taxon>Amanitaceae</taxon>
        <taxon>Amanita</taxon>
    </lineage>
</organism>
<dbReference type="HOGENOM" id="CLU_077986_0_0_1"/>
<feature type="compositionally biased region" description="Polar residues" evidence="1">
    <location>
        <begin position="156"/>
        <end position="173"/>
    </location>
</feature>
<accession>A0A0C2WED3</accession>
<dbReference type="EMBL" id="KN818597">
    <property type="protein sequence ID" value="KIL54936.1"/>
    <property type="molecule type" value="Genomic_DNA"/>
</dbReference>